<organism evidence="5 6">
    <name type="scientific">Agarivorans gilvus</name>
    <dbReference type="NCBI Taxonomy" id="680279"/>
    <lineage>
        <taxon>Bacteria</taxon>
        <taxon>Pseudomonadati</taxon>
        <taxon>Pseudomonadota</taxon>
        <taxon>Gammaproteobacteria</taxon>
        <taxon>Alteromonadales</taxon>
        <taxon>Alteromonadaceae</taxon>
        <taxon>Agarivorans</taxon>
    </lineage>
</organism>
<dbReference type="EMBL" id="BMDY01000016">
    <property type="protein sequence ID" value="GGB12054.1"/>
    <property type="molecule type" value="Genomic_DNA"/>
</dbReference>
<feature type="binding site" evidence="4">
    <location>
        <position position="89"/>
    </location>
    <ligand>
        <name>Mg(2+)</name>
        <dbReference type="ChEBI" id="CHEBI:18420"/>
        <label>2</label>
    </ligand>
</feature>
<feature type="binding site" evidence="4">
    <location>
        <position position="89"/>
    </location>
    <ligand>
        <name>Mg(2+)</name>
        <dbReference type="ChEBI" id="CHEBI:18420"/>
        <label>1</label>
    </ligand>
</feature>
<dbReference type="Proteomes" id="UP000651977">
    <property type="component" value="Unassembled WGS sequence"/>
</dbReference>
<keyword evidence="4" id="KW-0997">Cell inner membrane</keyword>
<dbReference type="HAMAP" id="MF_02095">
    <property type="entry name" value="CysQ"/>
    <property type="match status" value="1"/>
</dbReference>
<name>A0ABQ1I371_9ALTE</name>
<comment type="similarity">
    <text evidence="4">Belongs to the inositol monophosphatase superfamily. CysQ family.</text>
</comment>
<evidence type="ECO:0000256" key="3">
    <source>
        <dbReference type="ARBA" id="ARBA00022842"/>
    </source>
</evidence>
<comment type="subcellular location">
    <subcellularLocation>
        <location evidence="4">Cell inner membrane</location>
        <topology evidence="4">Peripheral membrane protein</topology>
        <orientation evidence="4">Cytoplasmic side</orientation>
    </subcellularLocation>
</comment>
<proteinExistence type="inferred from homology"/>
<dbReference type="SUPFAM" id="SSF56655">
    <property type="entry name" value="Carbohydrate phosphatase"/>
    <property type="match status" value="1"/>
</dbReference>
<feature type="binding site" evidence="4">
    <location>
        <position position="69"/>
    </location>
    <ligand>
        <name>substrate</name>
    </ligand>
</feature>
<dbReference type="PANTHER" id="PTHR43028">
    <property type="entry name" value="3'(2'),5'-BISPHOSPHATE NUCLEOTIDASE 1"/>
    <property type="match status" value="1"/>
</dbReference>
<comment type="caution">
    <text evidence="5">The sequence shown here is derived from an EMBL/GenBank/DDBJ whole genome shotgun (WGS) entry which is preliminary data.</text>
</comment>
<dbReference type="InterPro" id="IPR000760">
    <property type="entry name" value="Inositol_monophosphatase-like"/>
</dbReference>
<dbReference type="InterPro" id="IPR006240">
    <property type="entry name" value="CysQ"/>
</dbReference>
<dbReference type="Gene3D" id="3.30.540.10">
    <property type="entry name" value="Fructose-1,6-Bisphosphatase, subunit A, domain 1"/>
    <property type="match status" value="1"/>
</dbReference>
<reference evidence="6" key="1">
    <citation type="journal article" date="2019" name="Int. J. Syst. Evol. Microbiol.">
        <title>The Global Catalogue of Microorganisms (GCM) 10K type strain sequencing project: providing services to taxonomists for standard genome sequencing and annotation.</title>
        <authorList>
            <consortium name="The Broad Institute Genomics Platform"/>
            <consortium name="The Broad Institute Genome Sequencing Center for Infectious Disease"/>
            <person name="Wu L."/>
            <person name="Ma J."/>
        </authorList>
    </citation>
    <scope>NUCLEOTIDE SEQUENCE [LARGE SCALE GENOMIC DNA]</scope>
    <source>
        <strain evidence="6">CGMCC 1.10131</strain>
    </source>
</reference>
<dbReference type="RefSeq" id="WP_055733819.1">
    <property type="nucleotide sequence ID" value="NZ_BMDY01000016.1"/>
</dbReference>
<feature type="binding site" evidence="4">
    <location>
        <position position="217"/>
    </location>
    <ligand>
        <name>substrate</name>
    </ligand>
</feature>
<feature type="binding site" evidence="4">
    <location>
        <position position="69"/>
    </location>
    <ligand>
        <name>Mg(2+)</name>
        <dbReference type="ChEBI" id="CHEBI:18420"/>
        <label>1</label>
    </ligand>
</feature>
<keyword evidence="3 4" id="KW-0460">Magnesium</keyword>
<feature type="binding site" evidence="4">
    <location>
        <position position="91"/>
    </location>
    <ligand>
        <name>Mg(2+)</name>
        <dbReference type="ChEBI" id="CHEBI:18420"/>
        <label>1</label>
    </ligand>
</feature>
<keyword evidence="2 4" id="KW-0479">Metal-binding</keyword>
<dbReference type="NCBIfam" id="TIGR01331">
    <property type="entry name" value="bisphos_cysQ"/>
    <property type="match status" value="1"/>
</dbReference>
<feature type="binding site" evidence="4">
    <location>
        <begin position="91"/>
        <end position="94"/>
    </location>
    <ligand>
        <name>substrate</name>
    </ligand>
</feature>
<comment type="catalytic activity">
    <reaction evidence="1 4">
        <text>adenosine 3',5'-bisphosphate + H2O = AMP + phosphate</text>
        <dbReference type="Rhea" id="RHEA:10040"/>
        <dbReference type="ChEBI" id="CHEBI:15377"/>
        <dbReference type="ChEBI" id="CHEBI:43474"/>
        <dbReference type="ChEBI" id="CHEBI:58343"/>
        <dbReference type="ChEBI" id="CHEBI:456215"/>
        <dbReference type="EC" id="3.1.3.7"/>
    </reaction>
</comment>
<feature type="binding site" evidence="4">
    <location>
        <position position="92"/>
    </location>
    <ligand>
        <name>Mg(2+)</name>
        <dbReference type="ChEBI" id="CHEBI:18420"/>
        <label>2</label>
    </ligand>
</feature>
<feature type="binding site" evidence="4">
    <location>
        <position position="217"/>
    </location>
    <ligand>
        <name>Mg(2+)</name>
        <dbReference type="ChEBI" id="CHEBI:18420"/>
        <label>2</label>
    </ligand>
</feature>
<keyword evidence="4" id="KW-0378">Hydrolase</keyword>
<comment type="function">
    <text evidence="4">Converts adenosine-3',5'-bisphosphate (PAP) to AMP.</text>
</comment>
<evidence type="ECO:0000256" key="4">
    <source>
        <dbReference type="HAMAP-Rule" id="MF_02095"/>
    </source>
</evidence>
<dbReference type="Gene3D" id="3.40.190.80">
    <property type="match status" value="1"/>
</dbReference>
<accession>A0ABQ1I371</accession>
<dbReference type="EC" id="3.1.3.7" evidence="4"/>
<evidence type="ECO:0000256" key="1">
    <source>
        <dbReference type="ARBA" id="ARBA00001625"/>
    </source>
</evidence>
<keyword evidence="4" id="KW-0472">Membrane</keyword>
<evidence type="ECO:0000256" key="2">
    <source>
        <dbReference type="ARBA" id="ARBA00022723"/>
    </source>
</evidence>
<comment type="cofactor">
    <cofactor evidence="4">
        <name>Mg(2+)</name>
        <dbReference type="ChEBI" id="CHEBI:18420"/>
    </cofactor>
</comment>
<evidence type="ECO:0000313" key="5">
    <source>
        <dbReference type="EMBL" id="GGB12054.1"/>
    </source>
</evidence>
<dbReference type="PANTHER" id="PTHR43028:SF7">
    <property type="entry name" value="3'(2'),5'-BISPHOSPHATE NUCLEOTIDASE CYSQ"/>
    <property type="match status" value="1"/>
</dbReference>
<keyword evidence="6" id="KW-1185">Reference proteome</keyword>
<dbReference type="InterPro" id="IPR050725">
    <property type="entry name" value="CysQ/Inositol_MonoPase"/>
</dbReference>
<sequence>MLDPASVLPQVIEIARGAGDIIRNIYQKGDFVSEIKDDETPVTSADYAAHNFIMDALAKLTPEIPILSEEQADISLAEREGWQTYWLVDPLDGTQEFVSGSGDFATEIALVQDNQPVLGVVYGPIVQILYAAVKGQGAFKEQGGERISIKSRHYPQQPEHIRVATSRVQRPALLQAILNCDYHYKLYPMGSASLKSCMVAEGAADCYIRVGPTGEWDTGAPQIILQEAGGCLKDLHLRSLSYNQRESLENPNFISLGDPQLPWRDILKNPS</sequence>
<dbReference type="CDD" id="cd01638">
    <property type="entry name" value="CysQ"/>
    <property type="match status" value="1"/>
</dbReference>
<dbReference type="PROSITE" id="PS00629">
    <property type="entry name" value="IMP_1"/>
    <property type="match status" value="1"/>
</dbReference>
<evidence type="ECO:0000313" key="6">
    <source>
        <dbReference type="Proteomes" id="UP000651977"/>
    </source>
</evidence>
<dbReference type="InterPro" id="IPR020583">
    <property type="entry name" value="Inositol_monoP_metal-BS"/>
</dbReference>
<protein>
    <recommendedName>
        <fullName evidence="4">3'(2'),5'-bisphosphate nucleotidase CysQ</fullName>
        <ecNumber evidence="4">3.1.3.7</ecNumber>
    </recommendedName>
    <alternativeName>
        <fullName evidence="4">3'(2'),5-bisphosphonucleoside 3'(2')-phosphohydrolase</fullName>
    </alternativeName>
    <alternativeName>
        <fullName evidence="4">3'-phosphoadenosine 5'-phosphate phosphatase</fullName>
        <shortName evidence="4">PAP phosphatase</shortName>
    </alternativeName>
</protein>
<gene>
    <name evidence="4" type="primary">cysQ</name>
    <name evidence="5" type="ORF">GCM10007414_26930</name>
</gene>
<dbReference type="PRINTS" id="PR00377">
    <property type="entry name" value="IMPHPHTASES"/>
</dbReference>
<dbReference type="Pfam" id="PF00459">
    <property type="entry name" value="Inositol_P"/>
    <property type="match status" value="1"/>
</dbReference>
<keyword evidence="4" id="KW-1003">Cell membrane</keyword>